<accession>A0ABR5TCM9</accession>
<evidence type="ECO:0000256" key="1">
    <source>
        <dbReference type="SAM" id="Phobius"/>
    </source>
</evidence>
<proteinExistence type="predicted"/>
<keyword evidence="1" id="KW-0472">Membrane</keyword>
<evidence type="ECO:0008006" key="4">
    <source>
        <dbReference type="Google" id="ProtNLM"/>
    </source>
</evidence>
<protein>
    <recommendedName>
        <fullName evidence="4">Lipoprotein</fullName>
    </recommendedName>
</protein>
<feature type="transmembrane region" description="Helical" evidence="1">
    <location>
        <begin position="62"/>
        <end position="86"/>
    </location>
</feature>
<gene>
    <name evidence="2" type="ORF">WS72_07680</name>
</gene>
<dbReference type="EMBL" id="LNJQ01000001">
    <property type="protein sequence ID" value="KWZ42754.1"/>
    <property type="molecule type" value="Genomic_DNA"/>
</dbReference>
<keyword evidence="1" id="KW-1133">Transmembrane helix</keyword>
<evidence type="ECO:0000313" key="2">
    <source>
        <dbReference type="EMBL" id="KWZ42754.1"/>
    </source>
</evidence>
<name>A0ABR5TCM9_9BURK</name>
<evidence type="ECO:0000313" key="3">
    <source>
        <dbReference type="Proteomes" id="UP000070255"/>
    </source>
</evidence>
<keyword evidence="1" id="KW-0812">Transmembrane</keyword>
<organism evidence="2 3">
    <name type="scientific">Burkholderia savannae</name>
    <dbReference type="NCBI Taxonomy" id="1637837"/>
    <lineage>
        <taxon>Bacteria</taxon>
        <taxon>Pseudomonadati</taxon>
        <taxon>Pseudomonadota</taxon>
        <taxon>Betaproteobacteria</taxon>
        <taxon>Burkholderiales</taxon>
        <taxon>Burkholderiaceae</taxon>
        <taxon>Burkholderia</taxon>
        <taxon>pseudomallei group</taxon>
    </lineage>
</organism>
<sequence>MRILAGGAPRSSLSEQMLDIRARMREKALFLLRPLQPRGAWRLALAQGNEAMSIVTRRHVRALVFAVSLVAAGLASGCGVMCGGAGGNGGFAGGCATGVRF</sequence>
<keyword evidence="3" id="KW-1185">Reference proteome</keyword>
<reference evidence="2 3" key="1">
    <citation type="submission" date="2015-11" db="EMBL/GenBank/DDBJ databases">
        <authorList>
            <person name="Sahl J."/>
            <person name="Wagner D."/>
            <person name="Keim P."/>
        </authorList>
    </citation>
    <scope>NUCLEOTIDE SEQUENCE [LARGE SCALE GENOMIC DNA]</scope>
    <source>
        <strain evidence="2 3">BDU18</strain>
    </source>
</reference>
<dbReference type="Proteomes" id="UP000070255">
    <property type="component" value="Unassembled WGS sequence"/>
</dbReference>
<comment type="caution">
    <text evidence="2">The sequence shown here is derived from an EMBL/GenBank/DDBJ whole genome shotgun (WGS) entry which is preliminary data.</text>
</comment>